<dbReference type="CDD" id="cd01094">
    <property type="entry name" value="Alkanesulfonate_monoxygenase"/>
    <property type="match status" value="1"/>
</dbReference>
<dbReference type="EC" id="1.14.14.5" evidence="2 7"/>
<feature type="domain" description="Luciferase-like" evidence="8">
    <location>
        <begin position="11"/>
        <end position="331"/>
    </location>
</feature>
<dbReference type="NCBIfam" id="NF001939">
    <property type="entry name" value="PRK00719.1"/>
    <property type="match status" value="1"/>
</dbReference>
<reference evidence="9 10" key="1">
    <citation type="submission" date="2023-07" db="EMBL/GenBank/DDBJ databases">
        <title>Sorghum-associated microbial communities from plants grown in Nebraska, USA.</title>
        <authorList>
            <person name="Schachtman D."/>
        </authorList>
    </citation>
    <scope>NUCLEOTIDE SEQUENCE [LARGE SCALE GENOMIC DNA]</scope>
    <source>
        <strain evidence="9 10">584</strain>
    </source>
</reference>
<comment type="catalytic activity">
    <reaction evidence="7">
        <text>an alkanesulfonate + FMNH2 + O2 = an aldehyde + FMN + sulfite + H2O + 2 H(+)</text>
        <dbReference type="Rhea" id="RHEA:23064"/>
        <dbReference type="ChEBI" id="CHEBI:15377"/>
        <dbReference type="ChEBI" id="CHEBI:15378"/>
        <dbReference type="ChEBI" id="CHEBI:15379"/>
        <dbReference type="ChEBI" id="CHEBI:17359"/>
        <dbReference type="ChEBI" id="CHEBI:17478"/>
        <dbReference type="ChEBI" id="CHEBI:57618"/>
        <dbReference type="ChEBI" id="CHEBI:58210"/>
        <dbReference type="ChEBI" id="CHEBI:134249"/>
        <dbReference type="EC" id="1.14.14.5"/>
    </reaction>
</comment>
<protein>
    <recommendedName>
        <fullName evidence="2 7">Alkanesulfonate monooxygenase</fullName>
        <ecNumber evidence="2 7">1.14.14.5</ecNumber>
    </recommendedName>
    <alternativeName>
        <fullName evidence="7">FMNH2-dependent aliphatic sulfonate monooxygenase</fullName>
    </alternativeName>
</protein>
<keyword evidence="4 7" id="KW-0288">FMN</keyword>
<dbReference type="Pfam" id="PF00296">
    <property type="entry name" value="Bac_luciferase"/>
    <property type="match status" value="1"/>
</dbReference>
<organism evidence="9 10">
    <name type="scientific">Inquilinus ginsengisoli</name>
    <dbReference type="NCBI Taxonomy" id="363840"/>
    <lineage>
        <taxon>Bacteria</taxon>
        <taxon>Pseudomonadati</taxon>
        <taxon>Pseudomonadota</taxon>
        <taxon>Alphaproteobacteria</taxon>
        <taxon>Rhodospirillales</taxon>
        <taxon>Rhodospirillaceae</taxon>
        <taxon>Inquilinus</taxon>
    </lineage>
</organism>
<evidence type="ECO:0000256" key="3">
    <source>
        <dbReference type="ARBA" id="ARBA00022630"/>
    </source>
</evidence>
<proteinExistence type="inferred from homology"/>
<evidence type="ECO:0000256" key="4">
    <source>
        <dbReference type="ARBA" id="ARBA00022643"/>
    </source>
</evidence>
<keyword evidence="6 7" id="KW-0503">Monooxygenase</keyword>
<dbReference type="SUPFAM" id="SSF51679">
    <property type="entry name" value="Bacterial luciferase-like"/>
    <property type="match status" value="1"/>
</dbReference>
<comment type="similarity">
    <text evidence="1 7">Belongs to the SsuD family.</text>
</comment>
<dbReference type="RefSeq" id="WP_309795927.1">
    <property type="nucleotide sequence ID" value="NZ_JAVDPW010000006.1"/>
</dbReference>
<comment type="caution">
    <text evidence="9">The sequence shown here is derived from an EMBL/GenBank/DDBJ whole genome shotgun (WGS) entry which is preliminary data.</text>
</comment>
<evidence type="ECO:0000256" key="7">
    <source>
        <dbReference type="HAMAP-Rule" id="MF_01229"/>
    </source>
</evidence>
<dbReference type="InterPro" id="IPR011251">
    <property type="entry name" value="Luciferase-like_dom"/>
</dbReference>
<accession>A0ABU1JQX9</accession>
<gene>
    <name evidence="7" type="primary">ssuD</name>
    <name evidence="9" type="ORF">E9232_003551</name>
</gene>
<evidence type="ECO:0000256" key="6">
    <source>
        <dbReference type="ARBA" id="ARBA00023033"/>
    </source>
</evidence>
<dbReference type="PANTHER" id="PTHR42847">
    <property type="entry name" value="ALKANESULFONATE MONOOXYGENASE"/>
    <property type="match status" value="1"/>
</dbReference>
<evidence type="ECO:0000256" key="2">
    <source>
        <dbReference type="ARBA" id="ARBA00012113"/>
    </source>
</evidence>
<evidence type="ECO:0000313" key="10">
    <source>
        <dbReference type="Proteomes" id="UP001262410"/>
    </source>
</evidence>
<dbReference type="InterPro" id="IPR019911">
    <property type="entry name" value="Alkanesulphonate_mOase_FMN-dep"/>
</dbReference>
<dbReference type="NCBIfam" id="TIGR03565">
    <property type="entry name" value="alk_sulf_monoox"/>
    <property type="match status" value="1"/>
</dbReference>
<dbReference type="Proteomes" id="UP001262410">
    <property type="component" value="Unassembled WGS sequence"/>
</dbReference>
<sequence length="387" mass="41795">MSDTQKPLDLFWFIPTSGDGPYLGTQDRHRPADFRYLREIATAVDRLGFKGVLLPTGRGCEDAWITATALATATERLRFLVALRPGVATPAFFARQTAALDRISNGRLLLNVVVGGDPAELAGDGVFLDHDTRYAQAAEFLTIWRGLLSGDTVDFEGDFLKVKGGKLSFPPVQRPHPPLWFGGSSDAALDLAADQVDTYLTWGEPLEQVAEKIAVARARAAARGRTLRFGMRIHLIVRETEDEAWRVAERLIRDVSDEAIAEAQKKLADGSDSVGQKRMTALHGGRRDKLLVGPNLWAGIGLVRRGAGTALVGDPETVAARLREYQALGIETIIASGYPHLEEAYNVAELLFPALGIGADGEKAGAHELHPGEFGAVTGKPKLTAVS</sequence>
<dbReference type="PANTHER" id="PTHR42847:SF4">
    <property type="entry name" value="ALKANESULFONATE MONOOXYGENASE-RELATED"/>
    <property type="match status" value="1"/>
</dbReference>
<evidence type="ECO:0000256" key="1">
    <source>
        <dbReference type="ARBA" id="ARBA00007044"/>
    </source>
</evidence>
<dbReference type="Gene3D" id="3.20.20.30">
    <property type="entry name" value="Luciferase-like domain"/>
    <property type="match status" value="1"/>
</dbReference>
<keyword evidence="5 7" id="KW-0560">Oxidoreductase</keyword>
<evidence type="ECO:0000313" key="9">
    <source>
        <dbReference type="EMBL" id="MDR6291025.1"/>
    </source>
</evidence>
<comment type="function">
    <text evidence="7">Catalyzes the desulfonation of aliphatic sulfonates.</text>
</comment>
<dbReference type="InterPro" id="IPR036661">
    <property type="entry name" value="Luciferase-like_sf"/>
</dbReference>
<evidence type="ECO:0000259" key="8">
    <source>
        <dbReference type="Pfam" id="PF00296"/>
    </source>
</evidence>
<dbReference type="InterPro" id="IPR050172">
    <property type="entry name" value="SsuD_RutA_monooxygenase"/>
</dbReference>
<name>A0ABU1JQX9_9PROT</name>
<evidence type="ECO:0000256" key="5">
    <source>
        <dbReference type="ARBA" id="ARBA00023002"/>
    </source>
</evidence>
<dbReference type="GO" id="GO:0008726">
    <property type="term" value="F:alkanesulfonate monooxygenase activity"/>
    <property type="evidence" value="ECO:0007669"/>
    <property type="project" value="UniProtKB-EC"/>
</dbReference>
<keyword evidence="10" id="KW-1185">Reference proteome</keyword>
<dbReference type="EMBL" id="JAVDPW010000006">
    <property type="protein sequence ID" value="MDR6291025.1"/>
    <property type="molecule type" value="Genomic_DNA"/>
</dbReference>
<dbReference type="HAMAP" id="MF_01229">
    <property type="entry name" value="Alkanesulf_monooxygen"/>
    <property type="match status" value="1"/>
</dbReference>
<keyword evidence="3 7" id="KW-0285">Flavoprotein</keyword>